<reference evidence="3 4" key="1">
    <citation type="submission" date="2016-10" db="EMBL/GenBank/DDBJ databases">
        <title>Evaluation of Human, Veterinary and Environmental Mycobacterium chelonae Isolates by Core Genome Phylogenomic Analysis, Targeted Gene Comparison, and Anti-microbial Susceptibility Patterns: A Tale of Mistaken Identities.</title>
        <authorList>
            <person name="Fogelson S.B."/>
            <person name="Camus A.C."/>
            <person name="Lorenz W."/>
            <person name="Vasireddy R."/>
            <person name="Vasireddy S."/>
            <person name="Smith T."/>
            <person name="Brown-Elliott B.A."/>
            <person name="Wallace R.J.Jr."/>
            <person name="Hasan N.A."/>
            <person name="Reischl U."/>
            <person name="Sanchez S."/>
        </authorList>
    </citation>
    <scope>NUCLEOTIDE SEQUENCE [LARGE SCALE GENOMIC DNA]</scope>
    <source>
        <strain evidence="3 4">15515</strain>
    </source>
</reference>
<keyword evidence="1" id="KW-1133">Transmembrane helix</keyword>
<evidence type="ECO:0000313" key="3">
    <source>
        <dbReference type="EMBL" id="OHU47590.1"/>
    </source>
</evidence>
<dbReference type="AlphaFoldDB" id="A0A1S1LDW6"/>
<keyword evidence="1" id="KW-0812">Transmembrane</keyword>
<comment type="caution">
    <text evidence="3">The sequence shown here is derived from an EMBL/GenBank/DDBJ whole genome shotgun (WGS) entry which is preliminary data.</text>
</comment>
<protein>
    <recommendedName>
        <fullName evidence="5">Holin</fullName>
    </recommendedName>
</protein>
<name>A0A1S1LDW6_MYCCH</name>
<accession>A0A1S1LDW6</accession>
<evidence type="ECO:0008006" key="5">
    <source>
        <dbReference type="Google" id="ProtNLM"/>
    </source>
</evidence>
<dbReference type="Proteomes" id="UP000180043">
    <property type="component" value="Unassembled WGS sequence"/>
</dbReference>
<dbReference type="EMBL" id="MLIQ01000032">
    <property type="protein sequence ID" value="OHU47590.1"/>
    <property type="molecule type" value="Genomic_DNA"/>
</dbReference>
<organism evidence="3 4">
    <name type="scientific">Mycobacteroides chelonae</name>
    <name type="common">Mycobacterium chelonae</name>
    <dbReference type="NCBI Taxonomy" id="1774"/>
    <lineage>
        <taxon>Bacteria</taxon>
        <taxon>Bacillati</taxon>
        <taxon>Actinomycetota</taxon>
        <taxon>Actinomycetes</taxon>
        <taxon>Mycobacteriales</taxon>
        <taxon>Mycobacteriaceae</taxon>
        <taxon>Mycobacteroides</taxon>
    </lineage>
</organism>
<gene>
    <name evidence="3" type="ORF">BKG82_24780</name>
</gene>
<evidence type="ECO:0000256" key="2">
    <source>
        <dbReference type="SAM" id="SignalP"/>
    </source>
</evidence>
<evidence type="ECO:0000313" key="4">
    <source>
        <dbReference type="Proteomes" id="UP000180043"/>
    </source>
</evidence>
<sequence length="121" mass="11991">MTKYTPGTIAKALVALVVATVGAATAAAHGADLSVLDIGNWLAALGAGLVAFGGVFAVPNKSEPAVDSPVDQVVNALPVVVDAVTQAQADFDRVKQAAADAFGNVPVVGPLAAQVIKSVTE</sequence>
<keyword evidence="2" id="KW-0732">Signal</keyword>
<proteinExistence type="predicted"/>
<dbReference type="RefSeq" id="WP_070947734.1">
    <property type="nucleotide sequence ID" value="NZ_MLIQ01000032.1"/>
</dbReference>
<dbReference type="Pfam" id="PF16081">
    <property type="entry name" value="Phage_holin_7_1"/>
    <property type="match status" value="1"/>
</dbReference>
<feature type="signal peptide" evidence="2">
    <location>
        <begin position="1"/>
        <end position="30"/>
    </location>
</feature>
<dbReference type="InterPro" id="IPR032121">
    <property type="entry name" value="Myco_phage_holin"/>
</dbReference>
<evidence type="ECO:0000256" key="1">
    <source>
        <dbReference type="SAM" id="Phobius"/>
    </source>
</evidence>
<feature type="transmembrane region" description="Helical" evidence="1">
    <location>
        <begin position="38"/>
        <end position="58"/>
    </location>
</feature>
<keyword evidence="1" id="KW-0472">Membrane</keyword>
<feature type="chain" id="PRO_5039377914" description="Holin" evidence="2">
    <location>
        <begin position="31"/>
        <end position="121"/>
    </location>
</feature>